<name>A0A072VI69_MEDTR</name>
<reference evidence="1 3" key="1">
    <citation type="journal article" date="2011" name="Nature">
        <title>The Medicago genome provides insight into the evolution of rhizobial symbioses.</title>
        <authorList>
            <person name="Young N.D."/>
            <person name="Debelle F."/>
            <person name="Oldroyd G.E."/>
            <person name="Geurts R."/>
            <person name="Cannon S.B."/>
            <person name="Udvardi M.K."/>
            <person name="Benedito V.A."/>
            <person name="Mayer K.F."/>
            <person name="Gouzy J."/>
            <person name="Schoof H."/>
            <person name="Van de Peer Y."/>
            <person name="Proost S."/>
            <person name="Cook D.R."/>
            <person name="Meyers B.C."/>
            <person name="Spannagl M."/>
            <person name="Cheung F."/>
            <person name="De Mita S."/>
            <person name="Krishnakumar V."/>
            <person name="Gundlach H."/>
            <person name="Zhou S."/>
            <person name="Mudge J."/>
            <person name="Bharti A.K."/>
            <person name="Murray J.D."/>
            <person name="Naoumkina M.A."/>
            <person name="Rosen B."/>
            <person name="Silverstein K.A."/>
            <person name="Tang H."/>
            <person name="Rombauts S."/>
            <person name="Zhao P.X."/>
            <person name="Zhou P."/>
            <person name="Barbe V."/>
            <person name="Bardou P."/>
            <person name="Bechner M."/>
            <person name="Bellec A."/>
            <person name="Berger A."/>
            <person name="Berges H."/>
            <person name="Bidwell S."/>
            <person name="Bisseling T."/>
            <person name="Choisne N."/>
            <person name="Couloux A."/>
            <person name="Denny R."/>
            <person name="Deshpande S."/>
            <person name="Dai X."/>
            <person name="Doyle J.J."/>
            <person name="Dudez A.M."/>
            <person name="Farmer A.D."/>
            <person name="Fouteau S."/>
            <person name="Franken C."/>
            <person name="Gibelin C."/>
            <person name="Gish J."/>
            <person name="Goldstein S."/>
            <person name="Gonzalez A.J."/>
            <person name="Green P.J."/>
            <person name="Hallab A."/>
            <person name="Hartog M."/>
            <person name="Hua A."/>
            <person name="Humphray S.J."/>
            <person name="Jeong D.H."/>
            <person name="Jing Y."/>
            <person name="Jocker A."/>
            <person name="Kenton S.M."/>
            <person name="Kim D.J."/>
            <person name="Klee K."/>
            <person name="Lai H."/>
            <person name="Lang C."/>
            <person name="Lin S."/>
            <person name="Macmil S.L."/>
            <person name="Magdelenat G."/>
            <person name="Matthews L."/>
            <person name="McCorrison J."/>
            <person name="Monaghan E.L."/>
            <person name="Mun J.H."/>
            <person name="Najar F.Z."/>
            <person name="Nicholson C."/>
            <person name="Noirot C."/>
            <person name="O'Bleness M."/>
            <person name="Paule C.R."/>
            <person name="Poulain J."/>
            <person name="Prion F."/>
            <person name="Qin B."/>
            <person name="Qu C."/>
            <person name="Retzel E.F."/>
            <person name="Riddle C."/>
            <person name="Sallet E."/>
            <person name="Samain S."/>
            <person name="Samson N."/>
            <person name="Sanders I."/>
            <person name="Saurat O."/>
            <person name="Scarpelli C."/>
            <person name="Schiex T."/>
            <person name="Segurens B."/>
            <person name="Severin A.J."/>
            <person name="Sherrier D.J."/>
            <person name="Shi R."/>
            <person name="Sims S."/>
            <person name="Singer S.R."/>
            <person name="Sinharoy S."/>
            <person name="Sterck L."/>
            <person name="Viollet A."/>
            <person name="Wang B.B."/>
            <person name="Wang K."/>
            <person name="Wang M."/>
            <person name="Wang X."/>
            <person name="Warfsmann J."/>
            <person name="Weissenbach J."/>
            <person name="White D.D."/>
            <person name="White J.D."/>
            <person name="Wiley G.B."/>
            <person name="Wincker P."/>
            <person name="Xing Y."/>
            <person name="Yang L."/>
            <person name="Yao Z."/>
            <person name="Ying F."/>
            <person name="Zhai J."/>
            <person name="Zhou L."/>
            <person name="Zuber A."/>
            <person name="Denarie J."/>
            <person name="Dixon R.A."/>
            <person name="May G.D."/>
            <person name="Schwartz D.C."/>
            <person name="Rogers J."/>
            <person name="Quetier F."/>
            <person name="Town C.D."/>
            <person name="Roe B.A."/>
        </authorList>
    </citation>
    <scope>NUCLEOTIDE SEQUENCE [LARGE SCALE GENOMIC DNA]</scope>
    <source>
        <strain evidence="1">A17</strain>
        <strain evidence="2 3">cv. Jemalong A17</strain>
    </source>
</reference>
<gene>
    <name evidence="1" type="ordered locus">MTR_1g048120</name>
</gene>
<evidence type="ECO:0000313" key="2">
    <source>
        <dbReference type="EnsemblPlants" id="KEH41296"/>
    </source>
</evidence>
<keyword evidence="3" id="KW-1185">Reference proteome</keyword>
<dbReference type="EMBL" id="CM001217">
    <property type="protein sequence ID" value="KEH41296.1"/>
    <property type="molecule type" value="Genomic_DNA"/>
</dbReference>
<dbReference type="EnsemblPlants" id="KEH41296">
    <property type="protein sequence ID" value="KEH41296"/>
    <property type="gene ID" value="MTR_1g048120"/>
</dbReference>
<dbReference type="Proteomes" id="UP000002051">
    <property type="component" value="Unassembled WGS sequence"/>
</dbReference>
<proteinExistence type="predicted"/>
<evidence type="ECO:0000313" key="1">
    <source>
        <dbReference type="EMBL" id="KEH41296.1"/>
    </source>
</evidence>
<dbReference type="AlphaFoldDB" id="A0A072VI69"/>
<dbReference type="HOGENOM" id="CLU_770233_0_0_1"/>
<reference evidence="1 3" key="2">
    <citation type="journal article" date="2014" name="BMC Genomics">
        <title>An improved genome release (version Mt4.0) for the model legume Medicago truncatula.</title>
        <authorList>
            <person name="Tang H."/>
            <person name="Krishnakumar V."/>
            <person name="Bidwell S."/>
            <person name="Rosen B."/>
            <person name="Chan A."/>
            <person name="Zhou S."/>
            <person name="Gentzbittel L."/>
            <person name="Childs K.L."/>
            <person name="Yandell M."/>
            <person name="Gundlach H."/>
            <person name="Mayer K.F."/>
            <person name="Schwartz D.C."/>
            <person name="Town C.D."/>
        </authorList>
    </citation>
    <scope>GENOME REANNOTATION</scope>
    <source>
        <strain evidence="1">A17</strain>
        <strain evidence="2 3">cv. Jemalong A17</strain>
    </source>
</reference>
<organism evidence="1 3">
    <name type="scientific">Medicago truncatula</name>
    <name type="common">Barrel medic</name>
    <name type="synonym">Medicago tribuloides</name>
    <dbReference type="NCBI Taxonomy" id="3880"/>
    <lineage>
        <taxon>Eukaryota</taxon>
        <taxon>Viridiplantae</taxon>
        <taxon>Streptophyta</taxon>
        <taxon>Embryophyta</taxon>
        <taxon>Tracheophyta</taxon>
        <taxon>Spermatophyta</taxon>
        <taxon>Magnoliopsida</taxon>
        <taxon>eudicotyledons</taxon>
        <taxon>Gunneridae</taxon>
        <taxon>Pentapetalae</taxon>
        <taxon>rosids</taxon>
        <taxon>fabids</taxon>
        <taxon>Fabales</taxon>
        <taxon>Fabaceae</taxon>
        <taxon>Papilionoideae</taxon>
        <taxon>50 kb inversion clade</taxon>
        <taxon>NPAAA clade</taxon>
        <taxon>Hologalegina</taxon>
        <taxon>IRL clade</taxon>
        <taxon>Trifolieae</taxon>
        <taxon>Medicago</taxon>
    </lineage>
</organism>
<reference evidence="2" key="3">
    <citation type="submission" date="2015-04" db="UniProtKB">
        <authorList>
            <consortium name="EnsemblPlants"/>
        </authorList>
    </citation>
    <scope>IDENTIFICATION</scope>
    <source>
        <strain evidence="2">cv. Jemalong A17</strain>
    </source>
</reference>
<protein>
    <submittedName>
        <fullName evidence="1 2">Uncharacterized protein</fullName>
    </submittedName>
</protein>
<evidence type="ECO:0000313" key="3">
    <source>
        <dbReference type="Proteomes" id="UP000002051"/>
    </source>
</evidence>
<sequence length="360" mass="41365">MVDITKDTELVEETAREPQFDVKLKTTYPTVKKELIDFLNRCKLKNYEVMLFPRCSAVFDKEATEGLKGSIPKPKKRGKWSADHRPKCSFTKSYIPFINNSSTTNYVNQSGQGKTLVTYAPNQKWVQSTHKNVQHGKNNMVKGNTSVVDNNKNGTAFESKKYAYRRNYKGNNPMTRTQWRRYQRSKKDISTSLEDEVVNPKGNQEMVEPKRRPVKERLYLPLIEEDPNEDDELGSGYSDSEPDFNVICNLVSILPAEFDMISEVDDSEEEFDPKDMEEYKAMCYFVNNGSEDNRKAIFEQLDDSMKNHLKTLFIQAKVDEIGVNKVLVDGGTAVNLMPQSLLKRIDKTDKDLKPHNVIMA</sequence>
<accession>A0A072VI69</accession>